<evidence type="ECO:0000313" key="2">
    <source>
        <dbReference type="Proteomes" id="UP000248039"/>
    </source>
</evidence>
<accession>A0A2V4NQ86</accession>
<dbReference type="EMBL" id="PYBW01000010">
    <property type="protein sequence ID" value="PYC87876.1"/>
    <property type="molecule type" value="Genomic_DNA"/>
</dbReference>
<comment type="caution">
    <text evidence="1">The sequence shown here is derived from an EMBL/GenBank/DDBJ whole genome shotgun (WGS) entry which is preliminary data.</text>
</comment>
<evidence type="ECO:0008006" key="3">
    <source>
        <dbReference type="Google" id="ProtNLM"/>
    </source>
</evidence>
<dbReference type="Proteomes" id="UP000248039">
    <property type="component" value="Unassembled WGS sequence"/>
</dbReference>
<name>A0A2V4NQ86_9ACTN</name>
<gene>
    <name evidence="1" type="ORF">C7C46_02215</name>
</gene>
<protein>
    <recommendedName>
        <fullName evidence="3">Acyl-CoA dehydrogenase</fullName>
    </recommendedName>
</protein>
<evidence type="ECO:0000313" key="1">
    <source>
        <dbReference type="EMBL" id="PYC87876.1"/>
    </source>
</evidence>
<proteinExistence type="predicted"/>
<reference evidence="1 2" key="1">
    <citation type="submission" date="2018-03" db="EMBL/GenBank/DDBJ databases">
        <title>Bioinformatic expansion and discovery of thiopeptide antibiotics.</title>
        <authorList>
            <person name="Schwalen C.J."/>
            <person name="Hudson G.A."/>
            <person name="Mitchell D.A."/>
        </authorList>
    </citation>
    <scope>NUCLEOTIDE SEQUENCE [LARGE SCALE GENOMIC DNA]</scope>
    <source>
        <strain evidence="1 2">ATCC 21389</strain>
    </source>
</reference>
<organism evidence="1 2">
    <name type="scientific">Streptomyces tateyamensis</name>
    <dbReference type="NCBI Taxonomy" id="565073"/>
    <lineage>
        <taxon>Bacteria</taxon>
        <taxon>Bacillati</taxon>
        <taxon>Actinomycetota</taxon>
        <taxon>Actinomycetes</taxon>
        <taxon>Kitasatosporales</taxon>
        <taxon>Streptomycetaceae</taxon>
        <taxon>Streptomyces</taxon>
    </lineage>
</organism>
<sequence length="281" mass="28745">MGWEDWPLQVSEPAGRDLRAALARGTGPAGRAGALIAAAEAAAVLGGRSLRALPAEAEVVRAVLPVTLPQLLVPGLSLAAVEPLVGYFPQLVRGFAAETVDQAGLAAAVLGADLPPEPAEPVPARGGCSAVQALPALLRTLPGRGAPKPVLDGANALLAAGDELHRRMAETRSVADPAARALAEAYGTLYAGAASLHLWAAHADARAAHPLWTQAGWLQAALTELAVRLSGQLGEPIPYALEALDGRRYGALLVLAARTHAPLTPFGRPAPQRPGAERTSG</sequence>
<keyword evidence="2" id="KW-1185">Reference proteome</keyword>
<dbReference type="AlphaFoldDB" id="A0A2V4NQ86"/>